<proteinExistence type="predicted"/>
<keyword evidence="3" id="KW-0540">Nuclease</keyword>
<evidence type="ECO:0000256" key="5">
    <source>
        <dbReference type="ARBA" id="ARBA00022839"/>
    </source>
</evidence>
<keyword evidence="8" id="KW-1185">Reference proteome</keyword>
<dbReference type="InterPro" id="IPR006292">
    <property type="entry name" value="RNase_D"/>
</dbReference>
<dbReference type="SUPFAM" id="SSF53098">
    <property type="entry name" value="Ribonuclease H-like"/>
    <property type="match status" value="1"/>
</dbReference>
<dbReference type="CDD" id="cd06142">
    <property type="entry name" value="RNaseD_exo"/>
    <property type="match status" value="1"/>
</dbReference>
<dbReference type="EMBL" id="MWIO01000026">
    <property type="protein sequence ID" value="THD07482.1"/>
    <property type="molecule type" value="Genomic_DNA"/>
</dbReference>
<evidence type="ECO:0000256" key="3">
    <source>
        <dbReference type="ARBA" id="ARBA00022722"/>
    </source>
</evidence>
<dbReference type="GO" id="GO:0003676">
    <property type="term" value="F:nucleic acid binding"/>
    <property type="evidence" value="ECO:0007669"/>
    <property type="project" value="InterPro"/>
</dbReference>
<evidence type="ECO:0000256" key="2">
    <source>
        <dbReference type="ARBA" id="ARBA00022694"/>
    </source>
</evidence>
<dbReference type="PANTHER" id="PTHR47649:SF1">
    <property type="entry name" value="RIBONUCLEASE D"/>
    <property type="match status" value="1"/>
</dbReference>
<gene>
    <name evidence="7" type="ORF">B1991_09410</name>
</gene>
<dbReference type="AlphaFoldDB" id="A0A4S3KFT2"/>
<dbReference type="SUPFAM" id="SSF47819">
    <property type="entry name" value="HRDC-like"/>
    <property type="match status" value="2"/>
</dbReference>
<keyword evidence="2" id="KW-0819">tRNA processing</keyword>
<dbReference type="GO" id="GO:0008033">
    <property type="term" value="P:tRNA processing"/>
    <property type="evidence" value="ECO:0007669"/>
    <property type="project" value="UniProtKB-KW"/>
</dbReference>
<dbReference type="InterPro" id="IPR010997">
    <property type="entry name" value="HRDC-like_sf"/>
</dbReference>
<dbReference type="InterPro" id="IPR051086">
    <property type="entry name" value="RNase_D-like"/>
</dbReference>
<evidence type="ECO:0000256" key="4">
    <source>
        <dbReference type="ARBA" id="ARBA00022801"/>
    </source>
</evidence>
<keyword evidence="5" id="KW-0269">Exonuclease</keyword>
<dbReference type="GO" id="GO:0033890">
    <property type="term" value="F:ribonuclease D activity"/>
    <property type="evidence" value="ECO:0007669"/>
    <property type="project" value="InterPro"/>
</dbReference>
<dbReference type="GO" id="GO:0000166">
    <property type="term" value="F:nucleotide binding"/>
    <property type="evidence" value="ECO:0007669"/>
    <property type="project" value="InterPro"/>
</dbReference>
<dbReference type="Pfam" id="PF01612">
    <property type="entry name" value="DNA_pol_A_exo1"/>
    <property type="match status" value="1"/>
</dbReference>
<dbReference type="PANTHER" id="PTHR47649">
    <property type="entry name" value="RIBONUCLEASE D"/>
    <property type="match status" value="1"/>
</dbReference>
<dbReference type="InterPro" id="IPR044876">
    <property type="entry name" value="HRDC_dom_sf"/>
</dbReference>
<feature type="domain" description="HRDC" evidence="6">
    <location>
        <begin position="215"/>
        <end position="295"/>
    </location>
</feature>
<comment type="caution">
    <text evidence="7">The sequence shown here is derived from an EMBL/GenBank/DDBJ whole genome shotgun (WGS) entry which is preliminary data.</text>
</comment>
<sequence length="385" mass="42424">MSLSQTAAADWIDQPDALQSWLAALPPDAAIGLDTEFMRRDTFYPQLALLQLGWNGRHALVDPLAFPIGAALQPLLGAGEAVTVMHSASEDLEVLAPLLPAGPHQLFDTQIAAAFAGMGLGVSYRALVAELAGVELDKGETRSDWMRRPLTSSQCSYAALDVVYLKTIHEQLAERLQQRGRSDWHAQDCERLKRRVHREGDLQPQRALRAAADWAPTAQARLRRLLLWRDSCARRLDVPRPWLLDDTLALSLAQQPPATLAELEQRARGQRALRSAQRNELFEVLTPAVTTEEIDATARIPGHPQGVAKQALAAMKQSVDTLAAELDLPPGLLCPRKLLEEYVVTAEWPDSLEGWRHDLLHPRLANLLPDRPATRQAVAKASSGD</sequence>
<dbReference type="NCBIfam" id="TIGR01388">
    <property type="entry name" value="rnd"/>
    <property type="match status" value="1"/>
</dbReference>
<dbReference type="Gene3D" id="3.30.420.10">
    <property type="entry name" value="Ribonuclease H-like superfamily/Ribonuclease H"/>
    <property type="match status" value="1"/>
</dbReference>
<name>A0A4S3KFT2_9GAMM</name>
<dbReference type="Pfam" id="PF00570">
    <property type="entry name" value="HRDC"/>
    <property type="match status" value="1"/>
</dbReference>
<dbReference type="OrthoDB" id="9800549at2"/>
<dbReference type="InterPro" id="IPR012337">
    <property type="entry name" value="RNaseH-like_sf"/>
</dbReference>
<dbReference type="PROSITE" id="PS50967">
    <property type="entry name" value="HRDC"/>
    <property type="match status" value="1"/>
</dbReference>
<dbReference type="InterPro" id="IPR002562">
    <property type="entry name" value="3'-5'_exonuclease_dom"/>
</dbReference>
<evidence type="ECO:0000313" key="8">
    <source>
        <dbReference type="Proteomes" id="UP000306317"/>
    </source>
</evidence>
<dbReference type="GO" id="GO:0008408">
    <property type="term" value="F:3'-5' exonuclease activity"/>
    <property type="evidence" value="ECO:0007669"/>
    <property type="project" value="InterPro"/>
</dbReference>
<protein>
    <submittedName>
        <fullName evidence="7">Ribonuclease D</fullName>
    </submittedName>
</protein>
<evidence type="ECO:0000259" key="6">
    <source>
        <dbReference type="PROSITE" id="PS50967"/>
    </source>
</evidence>
<reference evidence="7 8" key="1">
    <citation type="submission" date="2017-02" db="EMBL/GenBank/DDBJ databases">
        <title>Whole genome sequencing of Rhodanobacter lindaniclasticus DSM 17932.</title>
        <authorList>
            <person name="Kumar S."/>
            <person name="Patil P."/>
            <person name="Patil P.B."/>
        </authorList>
    </citation>
    <scope>NUCLEOTIDE SEQUENCE [LARGE SCALE GENOMIC DNA]</scope>
    <source>
        <strain evidence="7 8">DSM 17932</strain>
    </source>
</reference>
<evidence type="ECO:0000313" key="7">
    <source>
        <dbReference type="EMBL" id="THD07482.1"/>
    </source>
</evidence>
<dbReference type="RefSeq" id="WP_136258467.1">
    <property type="nucleotide sequence ID" value="NZ_MWIO01000026.1"/>
</dbReference>
<evidence type="ECO:0000256" key="1">
    <source>
        <dbReference type="ARBA" id="ARBA00022490"/>
    </source>
</evidence>
<dbReference type="Proteomes" id="UP000306317">
    <property type="component" value="Unassembled WGS sequence"/>
</dbReference>
<keyword evidence="1" id="KW-0963">Cytoplasm</keyword>
<organism evidence="7 8">
    <name type="scientific">Rhodanobacter lindaniclasticus</name>
    <dbReference type="NCBI Taxonomy" id="75310"/>
    <lineage>
        <taxon>Bacteria</taxon>
        <taxon>Pseudomonadati</taxon>
        <taxon>Pseudomonadota</taxon>
        <taxon>Gammaproteobacteria</taxon>
        <taxon>Lysobacterales</taxon>
        <taxon>Rhodanobacteraceae</taxon>
        <taxon>Rhodanobacter</taxon>
    </lineage>
</organism>
<dbReference type="Gene3D" id="1.10.150.80">
    <property type="entry name" value="HRDC domain"/>
    <property type="match status" value="2"/>
</dbReference>
<dbReference type="InterPro" id="IPR036397">
    <property type="entry name" value="RNaseH_sf"/>
</dbReference>
<dbReference type="InterPro" id="IPR002121">
    <property type="entry name" value="HRDC_dom"/>
</dbReference>
<keyword evidence="4" id="KW-0378">Hydrolase</keyword>
<accession>A0A4S3KFT2</accession>
<dbReference type="SMART" id="SM00474">
    <property type="entry name" value="35EXOc"/>
    <property type="match status" value="1"/>
</dbReference>